<organism evidence="1 2">
    <name type="scientific">Aspergillus coremiiformis</name>
    <dbReference type="NCBI Taxonomy" id="138285"/>
    <lineage>
        <taxon>Eukaryota</taxon>
        <taxon>Fungi</taxon>
        <taxon>Dikarya</taxon>
        <taxon>Ascomycota</taxon>
        <taxon>Pezizomycotina</taxon>
        <taxon>Eurotiomycetes</taxon>
        <taxon>Eurotiomycetidae</taxon>
        <taxon>Eurotiales</taxon>
        <taxon>Aspergillaceae</taxon>
        <taxon>Aspergillus</taxon>
        <taxon>Aspergillus subgen. Circumdati</taxon>
    </lineage>
</organism>
<reference evidence="2" key="1">
    <citation type="submission" date="2019-04" db="EMBL/GenBank/DDBJ databases">
        <title>Friends and foes A comparative genomics studyof 23 Aspergillus species from section Flavi.</title>
        <authorList>
            <consortium name="DOE Joint Genome Institute"/>
            <person name="Kjaerbolling I."/>
            <person name="Vesth T."/>
            <person name="Frisvad J.C."/>
            <person name="Nybo J.L."/>
            <person name="Theobald S."/>
            <person name="Kildgaard S."/>
            <person name="Isbrandt T."/>
            <person name="Kuo A."/>
            <person name="Sato A."/>
            <person name="Lyhne E.K."/>
            <person name="Kogle M.E."/>
            <person name="Wiebenga A."/>
            <person name="Kun R.S."/>
            <person name="Lubbers R.J."/>
            <person name="Makela M.R."/>
            <person name="Barry K."/>
            <person name="Chovatia M."/>
            <person name="Clum A."/>
            <person name="Daum C."/>
            <person name="Haridas S."/>
            <person name="He G."/>
            <person name="LaButti K."/>
            <person name="Lipzen A."/>
            <person name="Mondo S."/>
            <person name="Riley R."/>
            <person name="Salamov A."/>
            <person name="Simmons B.A."/>
            <person name="Magnuson J.K."/>
            <person name="Henrissat B."/>
            <person name="Mortensen U.H."/>
            <person name="Larsen T.O."/>
            <person name="Devries R.P."/>
            <person name="Grigoriev I.V."/>
            <person name="Machida M."/>
            <person name="Baker S.E."/>
            <person name="Andersen M.R."/>
        </authorList>
    </citation>
    <scope>NUCLEOTIDE SEQUENCE [LARGE SCALE GENOMIC DNA]</scope>
    <source>
        <strain evidence="2">CBS 553.77</strain>
    </source>
</reference>
<name>A0A5N6Z0D8_9EURO</name>
<gene>
    <name evidence="1" type="ORF">BDV28DRAFT_39889</name>
</gene>
<dbReference type="AlphaFoldDB" id="A0A5N6Z0D8"/>
<keyword evidence="2" id="KW-1185">Reference proteome</keyword>
<dbReference type="Proteomes" id="UP000327118">
    <property type="component" value="Unassembled WGS sequence"/>
</dbReference>
<evidence type="ECO:0000313" key="2">
    <source>
        <dbReference type="Proteomes" id="UP000327118"/>
    </source>
</evidence>
<protein>
    <submittedName>
        <fullName evidence="1">Uncharacterized protein</fullName>
    </submittedName>
</protein>
<dbReference type="EMBL" id="ML739226">
    <property type="protein sequence ID" value="KAE8350406.1"/>
    <property type="molecule type" value="Genomic_DNA"/>
</dbReference>
<sequence length="152" mass="17153">MRAGFSSGRSSDVHVVGRFDGGGKLGETRKIPTPYSVLRIFFQKAFFGTGPAGLFPALWKRIGSLPCGIPLFLLILIVDVSWSNPCLGSSCCVPRAILGKVRGVDVVDLEEVAFFQFWSPVLSCFLDANYQYEWRWRWRSLQLMMCYLLQPH</sequence>
<evidence type="ECO:0000313" key="1">
    <source>
        <dbReference type="EMBL" id="KAE8350406.1"/>
    </source>
</evidence>
<proteinExistence type="predicted"/>
<accession>A0A5N6Z0D8</accession>